<accession>A0A382N670</accession>
<dbReference type="PANTHER" id="PTHR43643">
    <property type="entry name" value="HISTIDINOL-PHOSPHATE AMINOTRANSFERASE 2"/>
    <property type="match status" value="1"/>
</dbReference>
<dbReference type="AlphaFoldDB" id="A0A382N670"/>
<gene>
    <name evidence="11" type="ORF">METZ01_LOCUS309497</name>
</gene>
<evidence type="ECO:0000256" key="3">
    <source>
        <dbReference type="ARBA" id="ARBA00012748"/>
    </source>
</evidence>
<evidence type="ECO:0000256" key="1">
    <source>
        <dbReference type="ARBA" id="ARBA00005011"/>
    </source>
</evidence>
<comment type="similarity">
    <text evidence="2">Belongs to the class-II pyridoxal-phosphate-dependent aminotransferase family. Histidinol-phosphate aminotransferase subfamily.</text>
</comment>
<evidence type="ECO:0000256" key="4">
    <source>
        <dbReference type="ARBA" id="ARBA00022576"/>
    </source>
</evidence>
<dbReference type="GO" id="GO:0000105">
    <property type="term" value="P:L-histidine biosynthetic process"/>
    <property type="evidence" value="ECO:0007669"/>
    <property type="project" value="UniProtKB-KW"/>
</dbReference>
<dbReference type="InterPro" id="IPR015424">
    <property type="entry name" value="PyrdxlP-dep_Trfase"/>
</dbReference>
<dbReference type="InterPro" id="IPR050106">
    <property type="entry name" value="HistidinolP_aminotransfase"/>
</dbReference>
<keyword evidence="8" id="KW-0368">Histidine biosynthesis</keyword>
<evidence type="ECO:0000259" key="10">
    <source>
        <dbReference type="Pfam" id="PF00155"/>
    </source>
</evidence>
<dbReference type="EMBL" id="UINC01098258">
    <property type="protein sequence ID" value="SVC56643.1"/>
    <property type="molecule type" value="Genomic_DNA"/>
</dbReference>
<dbReference type="Gene3D" id="3.90.1150.10">
    <property type="entry name" value="Aspartate Aminotransferase, domain 1"/>
    <property type="match status" value="1"/>
</dbReference>
<evidence type="ECO:0000256" key="5">
    <source>
        <dbReference type="ARBA" id="ARBA00022605"/>
    </source>
</evidence>
<comment type="catalytic activity">
    <reaction evidence="9">
        <text>L-histidinol phosphate + 2-oxoglutarate = 3-(imidazol-4-yl)-2-oxopropyl phosphate + L-glutamate</text>
        <dbReference type="Rhea" id="RHEA:23744"/>
        <dbReference type="ChEBI" id="CHEBI:16810"/>
        <dbReference type="ChEBI" id="CHEBI:29985"/>
        <dbReference type="ChEBI" id="CHEBI:57766"/>
        <dbReference type="ChEBI" id="CHEBI:57980"/>
        <dbReference type="EC" id="2.6.1.9"/>
    </reaction>
</comment>
<evidence type="ECO:0000313" key="11">
    <source>
        <dbReference type="EMBL" id="SVC56643.1"/>
    </source>
</evidence>
<evidence type="ECO:0000256" key="8">
    <source>
        <dbReference type="ARBA" id="ARBA00023102"/>
    </source>
</evidence>
<dbReference type="InterPro" id="IPR015422">
    <property type="entry name" value="PyrdxlP-dep_Trfase_small"/>
</dbReference>
<evidence type="ECO:0000256" key="7">
    <source>
        <dbReference type="ARBA" id="ARBA00022898"/>
    </source>
</evidence>
<keyword evidence="5" id="KW-0028">Amino-acid biosynthesis</keyword>
<name>A0A382N670_9ZZZZ</name>
<dbReference type="GO" id="GO:0004400">
    <property type="term" value="F:histidinol-phosphate transaminase activity"/>
    <property type="evidence" value="ECO:0007669"/>
    <property type="project" value="UniProtKB-EC"/>
</dbReference>
<dbReference type="Pfam" id="PF00155">
    <property type="entry name" value="Aminotran_1_2"/>
    <property type="match status" value="1"/>
</dbReference>
<dbReference type="EC" id="2.6.1.9" evidence="3"/>
<dbReference type="GO" id="GO:0030170">
    <property type="term" value="F:pyridoxal phosphate binding"/>
    <property type="evidence" value="ECO:0007669"/>
    <property type="project" value="InterPro"/>
</dbReference>
<proteinExistence type="inferred from homology"/>
<organism evidence="11">
    <name type="scientific">marine metagenome</name>
    <dbReference type="NCBI Taxonomy" id="408172"/>
    <lineage>
        <taxon>unclassified sequences</taxon>
        <taxon>metagenomes</taxon>
        <taxon>ecological metagenomes</taxon>
    </lineage>
</organism>
<keyword evidence="6" id="KW-0808">Transferase</keyword>
<protein>
    <recommendedName>
        <fullName evidence="3">histidinol-phosphate transaminase</fullName>
        <ecNumber evidence="3">2.6.1.9</ecNumber>
    </recommendedName>
</protein>
<evidence type="ECO:0000256" key="2">
    <source>
        <dbReference type="ARBA" id="ARBA00007970"/>
    </source>
</evidence>
<sequence length="171" mass="19267">HFVDDPDYQKYSAIPLALTNDNVIVVRTFSKVYGIRSILLGYSVASSRINERMSIYNTGRASALAQIAGTAAVEDQEHFHKSRQAVLDSKKLMYEAFDEMGLEYIPSQSSFVLVNVGRDSQTVRNEMWKRRVSISTRGSRHMGGWIRISAGTRDETEVFLSTLKTVLTKVL</sequence>
<evidence type="ECO:0000256" key="6">
    <source>
        <dbReference type="ARBA" id="ARBA00022679"/>
    </source>
</evidence>
<feature type="non-terminal residue" evidence="11">
    <location>
        <position position="1"/>
    </location>
</feature>
<reference evidence="11" key="1">
    <citation type="submission" date="2018-05" db="EMBL/GenBank/DDBJ databases">
        <authorList>
            <person name="Lanie J.A."/>
            <person name="Ng W.-L."/>
            <person name="Kazmierczak K.M."/>
            <person name="Andrzejewski T.M."/>
            <person name="Davidsen T.M."/>
            <person name="Wayne K.J."/>
            <person name="Tettelin H."/>
            <person name="Glass J.I."/>
            <person name="Rusch D."/>
            <person name="Podicherti R."/>
            <person name="Tsui H.-C.T."/>
            <person name="Winkler M.E."/>
        </authorList>
    </citation>
    <scope>NUCLEOTIDE SEQUENCE</scope>
</reference>
<feature type="domain" description="Aminotransferase class I/classII large" evidence="10">
    <location>
        <begin position="12"/>
        <end position="162"/>
    </location>
</feature>
<evidence type="ECO:0000256" key="9">
    <source>
        <dbReference type="ARBA" id="ARBA00047481"/>
    </source>
</evidence>
<keyword evidence="7" id="KW-0663">Pyridoxal phosphate</keyword>
<keyword evidence="4" id="KW-0032">Aminotransferase</keyword>
<dbReference type="Gene3D" id="3.40.640.10">
    <property type="entry name" value="Type I PLP-dependent aspartate aminotransferase-like (Major domain)"/>
    <property type="match status" value="1"/>
</dbReference>
<dbReference type="PANTHER" id="PTHR43643:SF6">
    <property type="entry name" value="HISTIDINOL-PHOSPHATE AMINOTRANSFERASE"/>
    <property type="match status" value="1"/>
</dbReference>
<dbReference type="SUPFAM" id="SSF53383">
    <property type="entry name" value="PLP-dependent transferases"/>
    <property type="match status" value="1"/>
</dbReference>
<comment type="pathway">
    <text evidence="1">Amino-acid biosynthesis; L-histidine biosynthesis; L-histidine from 5-phospho-alpha-D-ribose 1-diphosphate: step 7/9.</text>
</comment>
<dbReference type="InterPro" id="IPR015421">
    <property type="entry name" value="PyrdxlP-dep_Trfase_major"/>
</dbReference>
<dbReference type="InterPro" id="IPR004839">
    <property type="entry name" value="Aminotransferase_I/II_large"/>
</dbReference>